<feature type="region of interest" description="Disordered" evidence="2">
    <location>
        <begin position="554"/>
        <end position="580"/>
    </location>
</feature>
<dbReference type="EMBL" id="JAENGZ010001088">
    <property type="protein sequence ID" value="KAG6950786.1"/>
    <property type="molecule type" value="Genomic_DNA"/>
</dbReference>
<feature type="compositionally biased region" description="Low complexity" evidence="2">
    <location>
        <begin position="717"/>
        <end position="731"/>
    </location>
</feature>
<feature type="region of interest" description="Disordered" evidence="2">
    <location>
        <begin position="1242"/>
        <end position="1266"/>
    </location>
</feature>
<evidence type="ECO:0000313" key="3">
    <source>
        <dbReference type="EMBL" id="KAG6950786.1"/>
    </source>
</evidence>
<dbReference type="AlphaFoldDB" id="A0A8T1TX89"/>
<feature type="compositionally biased region" description="Polar residues" evidence="2">
    <location>
        <begin position="557"/>
        <end position="580"/>
    </location>
</feature>
<feature type="coiled-coil region" evidence="1">
    <location>
        <begin position="106"/>
        <end position="133"/>
    </location>
</feature>
<evidence type="ECO:0000256" key="1">
    <source>
        <dbReference type="SAM" id="Coils"/>
    </source>
</evidence>
<gene>
    <name evidence="3" type="ORF">JG687_00014032</name>
</gene>
<feature type="region of interest" description="Disordered" evidence="2">
    <location>
        <begin position="818"/>
        <end position="856"/>
    </location>
</feature>
<evidence type="ECO:0000313" key="4">
    <source>
        <dbReference type="Proteomes" id="UP000688947"/>
    </source>
</evidence>
<feature type="compositionally biased region" description="Basic residues" evidence="2">
    <location>
        <begin position="464"/>
        <end position="488"/>
    </location>
</feature>
<feature type="compositionally biased region" description="Basic and acidic residues" evidence="2">
    <location>
        <begin position="1001"/>
        <end position="1014"/>
    </location>
</feature>
<feature type="region of interest" description="Disordered" evidence="2">
    <location>
        <begin position="228"/>
        <end position="253"/>
    </location>
</feature>
<feature type="region of interest" description="Disordered" evidence="2">
    <location>
        <begin position="875"/>
        <end position="915"/>
    </location>
</feature>
<feature type="compositionally biased region" description="Basic residues" evidence="2">
    <location>
        <begin position="823"/>
        <end position="849"/>
    </location>
</feature>
<comment type="caution">
    <text evidence="3">The sequence shown here is derived from an EMBL/GenBank/DDBJ whole genome shotgun (WGS) entry which is preliminary data.</text>
</comment>
<feature type="compositionally biased region" description="Basic and acidic residues" evidence="2">
    <location>
        <begin position="1102"/>
        <end position="1130"/>
    </location>
</feature>
<accession>A0A8T1TX89</accession>
<feature type="compositionally biased region" description="Polar residues" evidence="2">
    <location>
        <begin position="1131"/>
        <end position="1166"/>
    </location>
</feature>
<feature type="region of interest" description="Disordered" evidence="2">
    <location>
        <begin position="1092"/>
        <end position="1170"/>
    </location>
</feature>
<feature type="region of interest" description="Disordered" evidence="2">
    <location>
        <begin position="953"/>
        <end position="1019"/>
    </location>
</feature>
<feature type="region of interest" description="Disordered" evidence="2">
    <location>
        <begin position="452"/>
        <end position="503"/>
    </location>
</feature>
<protein>
    <submittedName>
        <fullName evidence="3">Uncharacterized protein</fullName>
    </submittedName>
</protein>
<feature type="compositionally biased region" description="Polar residues" evidence="2">
    <location>
        <begin position="244"/>
        <end position="253"/>
    </location>
</feature>
<sequence>MADPAWGTTSSLSDEETARTLCAFHHTEPLPTQRRRQPAVPLYQPRSSNHEMQPQRALNARASNGFSAFGYPVHTTHHMVPRSVQRSEATSMLVGIPSTASDDWHRQQQRAIQEQIEQQQRELQAQIHQQQQREMHLQVQRMQVQIQQQEQAQRRQMQVERQVERTQQPRYSSEAGGFEQERWNNEVHTSQAAITASNFHDNRSHDGGMQRQQPGQSYKGRFGHLSARSTTVSTPTPSFVSDYRASSQPGMSTSRSEDIFARQQVPQPAQSHLQARNPEIFSMSGREWGRHDLMLFSGVQTDRTPTFQIQRTQHVLPRQPQPYRPTEVPERIRQAAGPVRSASKSRPDEFVLDGIMKHYQRNVGPSAGAPATSTGAAYDTNSGYSGTRYIKPVFNPNMDQTRIQTQTEIQTQGQLNSHSKVAVPPTGTAVVPGIALASQSIRLLTMRDLLNGDDGSIKMDSARNRGKQKRVPPNRKAPRKKTAVKRQRIPQQQSERRIQPSPINRLVGAIQSRQGASPASIGASGPVTKLPTPMYLAFMESRAARALEQTIDHANPRPTSAEPQQPTPAPQSGTKSVSQTSDQAVAFTVGGLHPVKKKKMDAPPGLSHPSSTYQQAYHLPVVITSASLQAAADKEASRYPQPSADETFQMKSEHHVPVNGQVHGENEIDCSTERLKLSVPNKLVCSVQVGVTESGTAGGSSRKRPRAKLPAAGLKPSTASGSHHQSSTTQVSTELFFTESGSSATTAVTSSSVVQAPATSAVPRVENRTVVIFCKRDFMRYQAAKIWRKYQEQLKKHEEWREVRVAGKRTRYLNSRYDELQRTHKRTYTRSGKPRRKASQAAKGARRHNASLSSADSAPADFMVSCSMLADNEIDTRKPGQTADGESVDSGASSNDGGAHSPKAKADGTDSDCPMVVHDASEAQEKHSSTIEDKTKSAVESNAFNDSSKGVMACSSAHQGHDGTASGSNIADVAPNGDTVAGAPPCGKLEVTSLPDESPDNVDRSVSDATRKSSAEVTEATLGSNTAISGAVAPLNGSADPELVSNCTIEAAISRIDTIAVAAASSNGTVEVIGLAPDTTMSSAVAKAASVETVATSTASRKNVDTDAKASEDTEERSGNDSARICRERNSPSSVENAQPTLQQSTSTTDNYSCADSSAQNGSPLEQQACPASATTIGDGASISINLDKPESSDGVARNNEVKPEDSLGGIQPSDPDKATDTDPVMITPHGAVTVEAKQHCTESAPLQDVPDMPACNDPSNGDTAV</sequence>
<reference evidence="3" key="1">
    <citation type="submission" date="2021-01" db="EMBL/GenBank/DDBJ databases">
        <title>Phytophthora aleatoria, a newly-described species from Pinus radiata is distinct from Phytophthora cactorum isolates based on comparative genomics.</title>
        <authorList>
            <person name="Mcdougal R."/>
            <person name="Panda P."/>
            <person name="Williams N."/>
            <person name="Studholme D.J."/>
        </authorList>
    </citation>
    <scope>NUCLEOTIDE SEQUENCE</scope>
    <source>
        <strain evidence="3">NZFS 3830</strain>
    </source>
</reference>
<keyword evidence="1" id="KW-0175">Coiled coil</keyword>
<organism evidence="3 4">
    <name type="scientific">Phytophthora cactorum</name>
    <dbReference type="NCBI Taxonomy" id="29920"/>
    <lineage>
        <taxon>Eukaryota</taxon>
        <taxon>Sar</taxon>
        <taxon>Stramenopiles</taxon>
        <taxon>Oomycota</taxon>
        <taxon>Peronosporomycetes</taxon>
        <taxon>Peronosporales</taxon>
        <taxon>Peronosporaceae</taxon>
        <taxon>Phytophthora</taxon>
    </lineage>
</organism>
<proteinExistence type="predicted"/>
<feature type="region of interest" description="Disordered" evidence="2">
    <location>
        <begin position="694"/>
        <end position="731"/>
    </location>
</feature>
<dbReference type="Proteomes" id="UP000688947">
    <property type="component" value="Unassembled WGS sequence"/>
</dbReference>
<evidence type="ECO:0000256" key="2">
    <source>
        <dbReference type="SAM" id="MobiDB-lite"/>
    </source>
</evidence>
<dbReference type="OrthoDB" id="129949at2759"/>
<feature type="compositionally biased region" description="Low complexity" evidence="2">
    <location>
        <begin position="229"/>
        <end position="241"/>
    </location>
</feature>
<feature type="region of interest" description="Disordered" evidence="2">
    <location>
        <begin position="1186"/>
        <end position="1226"/>
    </location>
</feature>
<dbReference type="VEuPathDB" id="FungiDB:PC110_g18170"/>
<name>A0A8T1TX89_9STRA</name>